<dbReference type="InterPro" id="IPR036388">
    <property type="entry name" value="WH-like_DNA-bd_sf"/>
</dbReference>
<sequence>MSNGLTEGVPRAITGANKDAKRMTAAKRPAATGIPPENAPAFPTGAARRGRAAAGADKPEGTAVTRTYDALRGLILNYEIKPNERLNEVELAARFNVSRTPLREALNRLVVERLLRFEPSIGFYRAKIDVQEIVNLYEFRVMLETEGVKLAVERATDDEIAEVTAFWKNAFARRATVTTAERIANDEQFHERVTALGHNDELVHALRGVNARIHFIRWADTQGGDEHEASYHRHLELLTVLRERDQARAIAVLRNIIVMRQEEIVAILKEGAARLYLANV</sequence>
<dbReference type="GO" id="GO:0003677">
    <property type="term" value="F:DNA binding"/>
    <property type="evidence" value="ECO:0007669"/>
    <property type="project" value="UniProtKB-KW"/>
</dbReference>
<evidence type="ECO:0000256" key="4">
    <source>
        <dbReference type="SAM" id="MobiDB-lite"/>
    </source>
</evidence>
<dbReference type="InterPro" id="IPR036390">
    <property type="entry name" value="WH_DNA-bd_sf"/>
</dbReference>
<dbReference type="CDD" id="cd07377">
    <property type="entry name" value="WHTH_GntR"/>
    <property type="match status" value="1"/>
</dbReference>
<dbReference type="InterPro" id="IPR011711">
    <property type="entry name" value="GntR_C"/>
</dbReference>
<evidence type="ECO:0000256" key="1">
    <source>
        <dbReference type="ARBA" id="ARBA00023015"/>
    </source>
</evidence>
<name>A0A317EF61_9PROT</name>
<reference evidence="6 7" key="1">
    <citation type="submission" date="2018-05" db="EMBL/GenBank/DDBJ databases">
        <title>Zavarzinia sp. HR-AS.</title>
        <authorList>
            <person name="Lee Y."/>
            <person name="Jeon C.O."/>
        </authorList>
    </citation>
    <scope>NUCLEOTIDE SEQUENCE [LARGE SCALE GENOMIC DNA]</scope>
    <source>
        <strain evidence="6 7">HR-AS</strain>
    </source>
</reference>
<accession>A0A317EF61</accession>
<evidence type="ECO:0000313" key="7">
    <source>
        <dbReference type="Proteomes" id="UP000245461"/>
    </source>
</evidence>
<proteinExistence type="predicted"/>
<dbReference type="Pfam" id="PF07729">
    <property type="entry name" value="FCD"/>
    <property type="match status" value="1"/>
</dbReference>
<comment type="caution">
    <text evidence="6">The sequence shown here is derived from an EMBL/GenBank/DDBJ whole genome shotgun (WGS) entry which is preliminary data.</text>
</comment>
<keyword evidence="7" id="KW-1185">Reference proteome</keyword>
<dbReference type="SUPFAM" id="SSF48008">
    <property type="entry name" value="GntR ligand-binding domain-like"/>
    <property type="match status" value="1"/>
</dbReference>
<keyword evidence="3" id="KW-0804">Transcription</keyword>
<dbReference type="EMBL" id="QGLE01000002">
    <property type="protein sequence ID" value="PWR25242.1"/>
    <property type="molecule type" value="Genomic_DNA"/>
</dbReference>
<organism evidence="6 7">
    <name type="scientific">Zavarzinia aquatilis</name>
    <dbReference type="NCBI Taxonomy" id="2211142"/>
    <lineage>
        <taxon>Bacteria</taxon>
        <taxon>Pseudomonadati</taxon>
        <taxon>Pseudomonadota</taxon>
        <taxon>Alphaproteobacteria</taxon>
        <taxon>Rhodospirillales</taxon>
        <taxon>Zavarziniaceae</taxon>
        <taxon>Zavarzinia</taxon>
    </lineage>
</organism>
<dbReference type="Pfam" id="PF00392">
    <property type="entry name" value="GntR"/>
    <property type="match status" value="1"/>
</dbReference>
<keyword evidence="1" id="KW-0805">Transcription regulation</keyword>
<dbReference type="GO" id="GO:0003700">
    <property type="term" value="F:DNA-binding transcription factor activity"/>
    <property type="evidence" value="ECO:0007669"/>
    <property type="project" value="InterPro"/>
</dbReference>
<dbReference type="Proteomes" id="UP000245461">
    <property type="component" value="Unassembled WGS sequence"/>
</dbReference>
<feature type="region of interest" description="Disordered" evidence="4">
    <location>
        <begin position="1"/>
        <end position="60"/>
    </location>
</feature>
<dbReference type="PROSITE" id="PS50949">
    <property type="entry name" value="HTH_GNTR"/>
    <property type="match status" value="1"/>
</dbReference>
<feature type="domain" description="HTH gntR-type" evidence="5">
    <location>
        <begin position="61"/>
        <end position="128"/>
    </location>
</feature>
<evidence type="ECO:0000313" key="6">
    <source>
        <dbReference type="EMBL" id="PWR25242.1"/>
    </source>
</evidence>
<dbReference type="InterPro" id="IPR000524">
    <property type="entry name" value="Tscrpt_reg_HTH_GntR"/>
</dbReference>
<keyword evidence="2" id="KW-0238">DNA-binding</keyword>
<evidence type="ECO:0000256" key="3">
    <source>
        <dbReference type="ARBA" id="ARBA00023163"/>
    </source>
</evidence>
<dbReference type="InterPro" id="IPR008920">
    <property type="entry name" value="TF_FadR/GntR_C"/>
</dbReference>
<protein>
    <submittedName>
        <fullName evidence="6">GntR family transcriptional regulator</fullName>
    </submittedName>
</protein>
<dbReference type="PANTHER" id="PTHR43537">
    <property type="entry name" value="TRANSCRIPTIONAL REGULATOR, GNTR FAMILY"/>
    <property type="match status" value="1"/>
</dbReference>
<dbReference type="AlphaFoldDB" id="A0A317EF61"/>
<dbReference type="SMART" id="SM00345">
    <property type="entry name" value="HTH_GNTR"/>
    <property type="match status" value="1"/>
</dbReference>
<dbReference type="Gene3D" id="1.20.120.530">
    <property type="entry name" value="GntR ligand-binding domain-like"/>
    <property type="match status" value="1"/>
</dbReference>
<dbReference type="SUPFAM" id="SSF46785">
    <property type="entry name" value="Winged helix' DNA-binding domain"/>
    <property type="match status" value="1"/>
</dbReference>
<gene>
    <name evidence="6" type="ORF">DKG74_05630</name>
</gene>
<dbReference type="Gene3D" id="1.10.10.10">
    <property type="entry name" value="Winged helix-like DNA-binding domain superfamily/Winged helix DNA-binding domain"/>
    <property type="match status" value="1"/>
</dbReference>
<dbReference type="SMART" id="SM00895">
    <property type="entry name" value="FCD"/>
    <property type="match status" value="1"/>
</dbReference>
<dbReference type="PANTHER" id="PTHR43537:SF45">
    <property type="entry name" value="GNTR FAMILY REGULATORY PROTEIN"/>
    <property type="match status" value="1"/>
</dbReference>
<evidence type="ECO:0000259" key="5">
    <source>
        <dbReference type="PROSITE" id="PS50949"/>
    </source>
</evidence>
<evidence type="ECO:0000256" key="2">
    <source>
        <dbReference type="ARBA" id="ARBA00023125"/>
    </source>
</evidence>